<keyword evidence="2" id="KW-0808">Transferase</keyword>
<dbReference type="PANTHER" id="PTHR31143:SF2">
    <property type="entry name" value="FR47-LIKE DOMAIN-CONTAINING PROTEIN-RELATED"/>
    <property type="match status" value="1"/>
</dbReference>
<feature type="domain" description="N-acetyltransferase" evidence="1">
    <location>
        <begin position="134"/>
        <end position="263"/>
    </location>
</feature>
<dbReference type="Proteomes" id="UP000469125">
    <property type="component" value="Unassembled WGS sequence"/>
</dbReference>
<keyword evidence="3" id="KW-1185">Reference proteome</keyword>
<dbReference type="PROSITE" id="PS51186">
    <property type="entry name" value="GNAT"/>
    <property type="match status" value="1"/>
</dbReference>
<sequence length="263" mass="30645">MIPIEKSQYQDIIPLLHETPLTTPTNAWAIAEKYIQGEIFSNTRKDPKAILFGTIDGTYFVCGEPDQAFINDFTSFYKKKEEERFTIFSPTNKWDEVIEDIITSNTKKMKRTILHINKDKYLNDVRYIHNSGSFDIHPITHESIFRSNYFNKTYYQAFWGNVDQYVKYGIGFYATNHINEIVSECTSIFRSKNYANIDIHTTKKARGQGMAFHLSKAFIDHCFQLGILPVWDCDCTNDASLNLAKKLGFDQLSEYHLYYKTVI</sequence>
<dbReference type="PANTHER" id="PTHR31143">
    <property type="match status" value="1"/>
</dbReference>
<evidence type="ECO:0000313" key="3">
    <source>
        <dbReference type="Proteomes" id="UP000469125"/>
    </source>
</evidence>
<dbReference type="InterPro" id="IPR000182">
    <property type="entry name" value="GNAT_dom"/>
</dbReference>
<dbReference type="RefSeq" id="WP_155671642.1">
    <property type="nucleotide sequence ID" value="NZ_WOCA01000026.1"/>
</dbReference>
<dbReference type="SUPFAM" id="SSF55729">
    <property type="entry name" value="Acyl-CoA N-acyltransferases (Nat)"/>
    <property type="match status" value="1"/>
</dbReference>
<accession>A0A6N8FRX3</accession>
<gene>
    <name evidence="2" type="ORF">GMD78_20035</name>
</gene>
<dbReference type="Gene3D" id="3.40.630.30">
    <property type="match status" value="1"/>
</dbReference>
<dbReference type="InterPro" id="IPR027365">
    <property type="entry name" value="GNAT_acetyltra_YdfB-like"/>
</dbReference>
<protein>
    <submittedName>
        <fullName evidence="2">GNAT family N-acetyltransferase</fullName>
    </submittedName>
</protein>
<evidence type="ECO:0000313" key="2">
    <source>
        <dbReference type="EMBL" id="MUK90648.1"/>
    </source>
</evidence>
<dbReference type="InterPro" id="IPR016181">
    <property type="entry name" value="Acyl_CoA_acyltransferase"/>
</dbReference>
<dbReference type="GO" id="GO:0016747">
    <property type="term" value="F:acyltransferase activity, transferring groups other than amino-acyl groups"/>
    <property type="evidence" value="ECO:0007669"/>
    <property type="project" value="InterPro"/>
</dbReference>
<dbReference type="Pfam" id="PF12746">
    <property type="entry name" value="GNAT_acetyltran"/>
    <property type="match status" value="1"/>
</dbReference>
<dbReference type="EMBL" id="WOCA01000026">
    <property type="protein sequence ID" value="MUK90648.1"/>
    <property type="molecule type" value="Genomic_DNA"/>
</dbReference>
<dbReference type="AlphaFoldDB" id="A0A6N8FRX3"/>
<proteinExistence type="predicted"/>
<evidence type="ECO:0000259" key="1">
    <source>
        <dbReference type="PROSITE" id="PS51186"/>
    </source>
</evidence>
<comment type="caution">
    <text evidence="2">The sequence shown here is derived from an EMBL/GenBank/DDBJ whole genome shotgun (WGS) entry which is preliminary data.</text>
</comment>
<organism evidence="2 3">
    <name type="scientific">Ornithinibacillus caprae</name>
    <dbReference type="NCBI Taxonomy" id="2678566"/>
    <lineage>
        <taxon>Bacteria</taxon>
        <taxon>Bacillati</taxon>
        <taxon>Bacillota</taxon>
        <taxon>Bacilli</taxon>
        <taxon>Bacillales</taxon>
        <taxon>Bacillaceae</taxon>
        <taxon>Ornithinibacillus</taxon>
    </lineage>
</organism>
<reference evidence="2 3" key="1">
    <citation type="submission" date="2019-11" db="EMBL/GenBank/DDBJ databases">
        <authorList>
            <person name="Li X."/>
        </authorList>
    </citation>
    <scope>NUCLEOTIDE SEQUENCE [LARGE SCALE GENOMIC DNA]</scope>
    <source>
        <strain evidence="2 3">L9</strain>
    </source>
</reference>
<name>A0A6N8FRX3_9BACI</name>